<gene>
    <name evidence="2" type="ORF">Sradi_4542400</name>
</gene>
<evidence type="ECO:0000256" key="1">
    <source>
        <dbReference type="SAM" id="MobiDB-lite"/>
    </source>
</evidence>
<dbReference type="EMBL" id="JACGWJ010000020">
    <property type="protein sequence ID" value="KAL0340256.1"/>
    <property type="molecule type" value="Genomic_DNA"/>
</dbReference>
<organism evidence="2">
    <name type="scientific">Sesamum radiatum</name>
    <name type="common">Black benniseed</name>
    <dbReference type="NCBI Taxonomy" id="300843"/>
    <lineage>
        <taxon>Eukaryota</taxon>
        <taxon>Viridiplantae</taxon>
        <taxon>Streptophyta</taxon>
        <taxon>Embryophyta</taxon>
        <taxon>Tracheophyta</taxon>
        <taxon>Spermatophyta</taxon>
        <taxon>Magnoliopsida</taxon>
        <taxon>eudicotyledons</taxon>
        <taxon>Gunneridae</taxon>
        <taxon>Pentapetalae</taxon>
        <taxon>asterids</taxon>
        <taxon>lamiids</taxon>
        <taxon>Lamiales</taxon>
        <taxon>Pedaliaceae</taxon>
        <taxon>Sesamum</taxon>
    </lineage>
</organism>
<protein>
    <submittedName>
        <fullName evidence="2">Uncharacterized protein</fullName>
    </submittedName>
</protein>
<accession>A0AAW2NCU6</accession>
<name>A0AAW2NCU6_SESRA</name>
<evidence type="ECO:0000313" key="2">
    <source>
        <dbReference type="EMBL" id="KAL0340256.1"/>
    </source>
</evidence>
<feature type="region of interest" description="Disordered" evidence="1">
    <location>
        <begin position="27"/>
        <end position="59"/>
    </location>
</feature>
<comment type="caution">
    <text evidence="2">The sequence shown here is derived from an EMBL/GenBank/DDBJ whole genome shotgun (WGS) entry which is preliminary data.</text>
</comment>
<reference evidence="2" key="2">
    <citation type="journal article" date="2024" name="Plant">
        <title>Genomic evolution and insights into agronomic trait innovations of Sesamum species.</title>
        <authorList>
            <person name="Miao H."/>
            <person name="Wang L."/>
            <person name="Qu L."/>
            <person name="Liu H."/>
            <person name="Sun Y."/>
            <person name="Le M."/>
            <person name="Wang Q."/>
            <person name="Wei S."/>
            <person name="Zheng Y."/>
            <person name="Lin W."/>
            <person name="Duan Y."/>
            <person name="Cao H."/>
            <person name="Xiong S."/>
            <person name="Wang X."/>
            <person name="Wei L."/>
            <person name="Li C."/>
            <person name="Ma Q."/>
            <person name="Ju M."/>
            <person name="Zhao R."/>
            <person name="Li G."/>
            <person name="Mu C."/>
            <person name="Tian Q."/>
            <person name="Mei H."/>
            <person name="Zhang T."/>
            <person name="Gao T."/>
            <person name="Zhang H."/>
        </authorList>
    </citation>
    <scope>NUCLEOTIDE SEQUENCE</scope>
    <source>
        <strain evidence="2">G02</strain>
    </source>
</reference>
<reference evidence="2" key="1">
    <citation type="submission" date="2020-06" db="EMBL/GenBank/DDBJ databases">
        <authorList>
            <person name="Li T."/>
            <person name="Hu X."/>
            <person name="Zhang T."/>
            <person name="Song X."/>
            <person name="Zhang H."/>
            <person name="Dai N."/>
            <person name="Sheng W."/>
            <person name="Hou X."/>
            <person name="Wei L."/>
        </authorList>
    </citation>
    <scope>NUCLEOTIDE SEQUENCE</scope>
    <source>
        <strain evidence="2">G02</strain>
        <tissue evidence="2">Leaf</tissue>
    </source>
</reference>
<dbReference type="AlphaFoldDB" id="A0AAW2NCU6"/>
<sequence>MRRRSLEDEDRRELMMEWGLALRRGNDGFPFGSSPVTTDSPGALRERSNGRFEAGGFEA</sequence>
<proteinExistence type="predicted"/>